<dbReference type="SUPFAM" id="SSF56436">
    <property type="entry name" value="C-type lectin-like"/>
    <property type="match status" value="1"/>
</dbReference>
<dbReference type="SUPFAM" id="SSF52058">
    <property type="entry name" value="L domain-like"/>
    <property type="match status" value="1"/>
</dbReference>
<keyword evidence="6" id="KW-1185">Reference proteome</keyword>
<feature type="chain" id="PRO_5042279281" evidence="3">
    <location>
        <begin position="25"/>
        <end position="1254"/>
    </location>
</feature>
<feature type="domain" description="C-type lectin" evidence="4">
    <location>
        <begin position="620"/>
        <end position="734"/>
    </location>
</feature>
<dbReference type="GO" id="GO:0030313">
    <property type="term" value="C:cell envelope"/>
    <property type="evidence" value="ECO:0007669"/>
    <property type="project" value="UniProtKB-SubCell"/>
</dbReference>
<dbReference type="PANTHER" id="PTHR45661:SF3">
    <property type="entry name" value="IG-LIKE DOMAIN-CONTAINING PROTEIN"/>
    <property type="match status" value="1"/>
</dbReference>
<dbReference type="Gene3D" id="2.60.40.4270">
    <property type="entry name" value="Listeria-Bacteroides repeat domain"/>
    <property type="match status" value="1"/>
</dbReference>
<dbReference type="InterPro" id="IPR035992">
    <property type="entry name" value="Ricin_B-like_lectins"/>
</dbReference>
<dbReference type="SUPFAM" id="SSF50370">
    <property type="entry name" value="Ricin B-like lectins"/>
    <property type="match status" value="1"/>
</dbReference>
<comment type="subcellular location">
    <subcellularLocation>
        <location evidence="1">Cell envelope</location>
    </subcellularLocation>
</comment>
<comment type="caution">
    <text evidence="5">The sequence shown here is derived from an EMBL/GenBank/DDBJ whole genome shotgun (WGS) entry which is preliminary data.</text>
</comment>
<dbReference type="InterPro" id="IPR013378">
    <property type="entry name" value="InlB-like_B-rpt"/>
</dbReference>
<protein>
    <submittedName>
        <fullName evidence="5">Leucine-rich repeat protein</fullName>
    </submittedName>
</protein>
<evidence type="ECO:0000313" key="6">
    <source>
        <dbReference type="Proteomes" id="UP001198182"/>
    </source>
</evidence>
<evidence type="ECO:0000313" key="5">
    <source>
        <dbReference type="EMBL" id="MCC2232290.1"/>
    </source>
</evidence>
<dbReference type="InterPro" id="IPR016187">
    <property type="entry name" value="CTDL_fold"/>
</dbReference>
<accession>A0AAE3EDA5</accession>
<dbReference type="PROSITE" id="PS50041">
    <property type="entry name" value="C_TYPE_LECTIN_2"/>
    <property type="match status" value="1"/>
</dbReference>
<dbReference type="Gene3D" id="3.80.10.10">
    <property type="entry name" value="Ribonuclease Inhibitor"/>
    <property type="match status" value="4"/>
</dbReference>
<proteinExistence type="predicted"/>
<gene>
    <name evidence="5" type="ORF">LKD81_15045</name>
</gene>
<dbReference type="RefSeq" id="WP_308454698.1">
    <property type="nucleotide sequence ID" value="NZ_JAJEQR010000059.1"/>
</dbReference>
<dbReference type="Pfam" id="PF09479">
    <property type="entry name" value="Flg_new"/>
    <property type="match status" value="1"/>
</dbReference>
<dbReference type="InterPro" id="IPR000772">
    <property type="entry name" value="Ricin_B_lectin"/>
</dbReference>
<dbReference type="InterPro" id="IPR053139">
    <property type="entry name" value="Surface_bspA-like"/>
</dbReference>
<feature type="signal peptide" evidence="3">
    <location>
        <begin position="1"/>
        <end position="24"/>
    </location>
</feature>
<dbReference type="Gene3D" id="2.80.10.50">
    <property type="match status" value="1"/>
</dbReference>
<evidence type="ECO:0000256" key="3">
    <source>
        <dbReference type="SAM" id="SignalP"/>
    </source>
</evidence>
<dbReference type="EMBL" id="JAJEQR010000059">
    <property type="protein sequence ID" value="MCC2232290.1"/>
    <property type="molecule type" value="Genomic_DNA"/>
</dbReference>
<dbReference type="SMART" id="SM00034">
    <property type="entry name" value="CLECT"/>
    <property type="match status" value="1"/>
</dbReference>
<evidence type="ECO:0000256" key="2">
    <source>
        <dbReference type="SAM" id="MobiDB-lite"/>
    </source>
</evidence>
<dbReference type="Pfam" id="PF00059">
    <property type="entry name" value="Lectin_C"/>
    <property type="match status" value="1"/>
</dbReference>
<dbReference type="InterPro" id="IPR013688">
    <property type="entry name" value="GBS_Bsp-like"/>
</dbReference>
<dbReference type="Pfam" id="PF14200">
    <property type="entry name" value="RicinB_lectin_2"/>
    <property type="match status" value="1"/>
</dbReference>
<feature type="compositionally biased region" description="Acidic residues" evidence="2">
    <location>
        <begin position="43"/>
        <end position="77"/>
    </location>
</feature>
<dbReference type="InterPro" id="IPR026906">
    <property type="entry name" value="LRR_5"/>
</dbReference>
<dbReference type="CDD" id="cd00161">
    <property type="entry name" value="beta-trefoil_Ricin-like"/>
    <property type="match status" value="1"/>
</dbReference>
<dbReference type="Pfam" id="PF08481">
    <property type="entry name" value="GBS_Bsp-like"/>
    <property type="match status" value="1"/>
</dbReference>
<name>A0AAE3EDA5_9FIRM</name>
<dbReference type="SUPFAM" id="SSF54001">
    <property type="entry name" value="Cysteine proteinases"/>
    <property type="match status" value="1"/>
</dbReference>
<keyword evidence="3" id="KW-0732">Signal</keyword>
<dbReference type="PANTHER" id="PTHR45661">
    <property type="entry name" value="SURFACE ANTIGEN"/>
    <property type="match status" value="1"/>
</dbReference>
<dbReference type="InterPro" id="IPR038765">
    <property type="entry name" value="Papain-like_cys_pep_sf"/>
</dbReference>
<dbReference type="InterPro" id="IPR032675">
    <property type="entry name" value="LRR_dom_sf"/>
</dbReference>
<dbReference type="Proteomes" id="UP001198182">
    <property type="component" value="Unassembled WGS sequence"/>
</dbReference>
<organism evidence="5 6">
    <name type="scientific">Hominifimenecus microfluidus</name>
    <dbReference type="NCBI Taxonomy" id="2885348"/>
    <lineage>
        <taxon>Bacteria</taxon>
        <taxon>Bacillati</taxon>
        <taxon>Bacillota</taxon>
        <taxon>Clostridia</taxon>
        <taxon>Lachnospirales</taxon>
        <taxon>Lachnospiraceae</taxon>
        <taxon>Hominifimenecus</taxon>
    </lineage>
</organism>
<feature type="region of interest" description="Disordered" evidence="2">
    <location>
        <begin position="25"/>
        <end position="77"/>
    </location>
</feature>
<dbReference type="AlphaFoldDB" id="A0AAE3EDA5"/>
<dbReference type="InterPro" id="IPR001304">
    <property type="entry name" value="C-type_lectin-like"/>
</dbReference>
<dbReference type="InterPro" id="IPR042229">
    <property type="entry name" value="Listeria/Bacterioides_rpt_sf"/>
</dbReference>
<sequence>MKRKRILALALSFTLAFSVVTPVAAETEPSVDEPSGVMLDVSESTEDLLEDSEEASAAEDEEATPFSETEQEEEALDSDTVIADEIEAEAGEFLAISQSEFDSKLNTLRSQYPNYSTWNDWFDGGHQCFGFARLIGYNVFGTKPSTWSQDSNFDHVKAGDLIQYGNTSGQGHTVFVTAVSGNTITFVDCNGNGNYSGGTKVRSNGVKWDNTIQKGAKIWNKYSFSYLLSSPGIQNGHNPIGVIDGIEGGIHSVTISGWAFDEDDLGASLDIHVYCNGGQNAVIGKANVERADVNDAYKCGNYHGYLMTIELDRSIVGECTFDVYAINVGGGDNQYLGSKTVTITADTEAPVISDCKVYDVSLTGYKVSCKVTDNSYVDRVQFPTWTTYNGQDDIASGWEVNSAASGIRDGDTFTYEVKISDHNNESGTYNTHIYAYDKYGNCSSTSVDAVALPAVTTKLGDDFYAKIKNSHAGTVLTKVIFDSNGEWDARFMEDQGNRDAVWHFVRNKGEDTYTIYCDGDEGLALDVCDGKDVDKRNIRVWTVNGSIAEKWYIRGTEGKYYLQAACSNTRVLDTPGGNGGTQSAQLYVYNSGDGPAMSIIKVNPTLEKLSEKEVVASGNYNGHYYQVFDQSMNWSDAKLACEALGGHLVTITDAKEQAFIESLLAKGTKNQYWIGLNIYSNSFRWITGETSSYLNWDTGRPDENLSTGRKRYCGQILNKANPNLSGSARFKWNDINNLNTVEDQKDFFSTDKIGVICEFENVKEVTLTYHANGGTQAPAKVSAADGSSVVLSTSIPVRSGYNFLGWALTADASSAAYQPGAKFILNGDVTLYAVWEKAIGGSCGTSLTWSLGQAGVLTITGSGAMTNYAYKSAMPWYSYINQIQRVEIADGVTSIGDYAFYGMPKLTTITIADSVKMIGGYAFKNCTALNQVKLPPSLTKLGESAFYGCTSLTSITIPEGIYTVLAYTFKNCTSLQSVSLPSTLIKLDEAAFYGCSSLKEVAFPKKLSIIGIYCFKNCSSLASVTLPGALTQVREAAFYGTALQNLTIPEGVTVIGKYAFKNCEKMKSVTMPTSLQKIDDSAFYNCNGLTVLNLPNGLASICDYAFRKCTGLQQVSFPESLRTIGESSFYGCTGLSELMIPEGVTQINSYAFKGCTNVYTVTLPSTLESPGESAFYGCTRISQIEIPAGVTSLGAYVFSRCSALGTVVFAGSAPAIGSAAFNGVKANVYYPAGDATWTTDKQQSYGGQISWVKK</sequence>
<evidence type="ECO:0000256" key="1">
    <source>
        <dbReference type="ARBA" id="ARBA00004196"/>
    </source>
</evidence>
<dbReference type="Gene3D" id="2.60.40.3760">
    <property type="match status" value="1"/>
</dbReference>
<dbReference type="CDD" id="cd00037">
    <property type="entry name" value="CLECT"/>
    <property type="match status" value="1"/>
</dbReference>
<evidence type="ECO:0000259" key="4">
    <source>
        <dbReference type="PROSITE" id="PS50041"/>
    </source>
</evidence>
<reference evidence="5" key="1">
    <citation type="submission" date="2021-10" db="EMBL/GenBank/DDBJ databases">
        <title>Anaerobic single-cell dispensing facilitates the cultivation of human gut bacteria.</title>
        <authorList>
            <person name="Afrizal A."/>
        </authorList>
    </citation>
    <scope>NUCLEOTIDE SEQUENCE</scope>
    <source>
        <strain evidence="5">CLA-AA-H215</strain>
    </source>
</reference>
<dbReference type="Pfam" id="PF13306">
    <property type="entry name" value="LRR_5"/>
    <property type="match status" value="2"/>
</dbReference>
<dbReference type="Gene3D" id="3.10.100.10">
    <property type="entry name" value="Mannose-Binding Protein A, subunit A"/>
    <property type="match status" value="1"/>
</dbReference>
<dbReference type="InterPro" id="IPR016186">
    <property type="entry name" value="C-type_lectin-like/link_sf"/>
</dbReference>